<comment type="caution">
    <text evidence="1">The sequence shown here is derived from an EMBL/GenBank/DDBJ whole genome shotgun (WGS) entry which is preliminary data.</text>
</comment>
<evidence type="ECO:0000313" key="2">
    <source>
        <dbReference type="Proteomes" id="UP000287605"/>
    </source>
</evidence>
<dbReference type="OrthoDB" id="1644322at2"/>
<gene>
    <name evidence="1" type="ORF">CBF29_10195</name>
</gene>
<sequence>MKLEYQHILRHYQDRKKMKWMGFYLSDHTAQIDKDRIEQQPVSIKKERLSESEINKILAQAKIKGLTVSIQKEEINLENSYLSDIEGKISGSDESNIFINDQKVGYDQIKHVEIIDHKKWSSL</sequence>
<dbReference type="EMBL" id="NGKA01000016">
    <property type="protein sequence ID" value="RSU10149.1"/>
    <property type="molecule type" value="Genomic_DNA"/>
</dbReference>
<keyword evidence="2" id="KW-1185">Reference proteome</keyword>
<evidence type="ECO:0008006" key="3">
    <source>
        <dbReference type="Google" id="ProtNLM"/>
    </source>
</evidence>
<proteinExistence type="predicted"/>
<organism evidence="1 2">
    <name type="scientific">Vagococcus elongatus</name>
    <dbReference type="NCBI Taxonomy" id="180344"/>
    <lineage>
        <taxon>Bacteria</taxon>
        <taxon>Bacillati</taxon>
        <taxon>Bacillota</taxon>
        <taxon>Bacilli</taxon>
        <taxon>Lactobacillales</taxon>
        <taxon>Enterococcaceae</taxon>
        <taxon>Vagococcus</taxon>
    </lineage>
</organism>
<protein>
    <recommendedName>
        <fullName evidence="3">DNA-directed RNA polymerase beta subunit</fullName>
    </recommendedName>
</protein>
<accession>A0A430APX8</accession>
<reference evidence="1 2" key="1">
    <citation type="submission" date="2017-05" db="EMBL/GenBank/DDBJ databases">
        <title>Vagococcus spp. assemblies.</title>
        <authorList>
            <person name="Gulvik C.A."/>
        </authorList>
    </citation>
    <scope>NUCLEOTIDE SEQUENCE [LARGE SCALE GENOMIC DNA]</scope>
    <source>
        <strain evidence="1 2">CCUG 51432</strain>
    </source>
</reference>
<evidence type="ECO:0000313" key="1">
    <source>
        <dbReference type="EMBL" id="RSU10149.1"/>
    </source>
</evidence>
<name>A0A430APX8_9ENTE</name>
<dbReference type="RefSeq" id="WP_126809622.1">
    <property type="nucleotide sequence ID" value="NZ_NGKA01000016.1"/>
</dbReference>
<dbReference type="AlphaFoldDB" id="A0A430APX8"/>
<dbReference type="Proteomes" id="UP000287605">
    <property type="component" value="Unassembled WGS sequence"/>
</dbReference>